<comment type="caution">
    <text evidence="5">The sequence shown here is derived from an EMBL/GenBank/DDBJ whole genome shotgun (WGS) entry which is preliminary data.</text>
</comment>
<keyword evidence="5" id="KW-0969">Cilium</keyword>
<keyword evidence="5" id="KW-0282">Flagellum</keyword>
<dbReference type="Gene3D" id="1.20.1330.10">
    <property type="entry name" value="f41 fragment of flagellin, N-terminal domain"/>
    <property type="match status" value="1"/>
</dbReference>
<evidence type="ECO:0000256" key="1">
    <source>
        <dbReference type="ARBA" id="ARBA00004365"/>
    </source>
</evidence>
<dbReference type="Proteomes" id="UP001209535">
    <property type="component" value="Unassembled WGS sequence"/>
</dbReference>
<dbReference type="RefSeq" id="WP_263338256.1">
    <property type="nucleotide sequence ID" value="NZ_JAOVQO010000015.1"/>
</dbReference>
<keyword evidence="5" id="KW-0966">Cell projection</keyword>
<protein>
    <submittedName>
        <fullName evidence="5">Flagellin</fullName>
    </submittedName>
</protein>
<dbReference type="InterPro" id="IPR046358">
    <property type="entry name" value="Flagellin_C"/>
</dbReference>
<evidence type="ECO:0000256" key="2">
    <source>
        <dbReference type="ARBA" id="ARBA00005709"/>
    </source>
</evidence>
<dbReference type="PANTHER" id="PTHR42792">
    <property type="entry name" value="FLAGELLIN"/>
    <property type="match status" value="1"/>
</dbReference>
<evidence type="ECO:0000259" key="4">
    <source>
        <dbReference type="Pfam" id="PF00700"/>
    </source>
</evidence>
<keyword evidence="3" id="KW-0975">Bacterial flagellum</keyword>
<keyword evidence="6" id="KW-1185">Reference proteome</keyword>
<evidence type="ECO:0000313" key="6">
    <source>
        <dbReference type="Proteomes" id="UP001209535"/>
    </source>
</evidence>
<evidence type="ECO:0000256" key="3">
    <source>
        <dbReference type="ARBA" id="ARBA00023143"/>
    </source>
</evidence>
<name>A0ABT2X6B0_9RHOB</name>
<dbReference type="SUPFAM" id="SSF64518">
    <property type="entry name" value="Phase 1 flagellin"/>
    <property type="match status" value="1"/>
</dbReference>
<dbReference type="EMBL" id="JAOVQO010000015">
    <property type="protein sequence ID" value="MCU9849483.1"/>
    <property type="molecule type" value="Genomic_DNA"/>
</dbReference>
<dbReference type="Pfam" id="PF00700">
    <property type="entry name" value="Flagellin_C"/>
    <property type="match status" value="1"/>
</dbReference>
<feature type="domain" description="Flagellin C-terminal" evidence="4">
    <location>
        <begin position="260"/>
        <end position="337"/>
    </location>
</feature>
<reference evidence="5 6" key="1">
    <citation type="submission" date="2022-10" db="EMBL/GenBank/DDBJ databases">
        <title>Defluviimonas sp. nov., isolated from ocean surface sediments.</title>
        <authorList>
            <person name="He W."/>
            <person name="Wang L."/>
            <person name="Zhang D.-F."/>
        </authorList>
    </citation>
    <scope>NUCLEOTIDE SEQUENCE [LARGE SCALE GENOMIC DNA]</scope>
    <source>
        <strain evidence="5 6">WL0024</strain>
    </source>
</reference>
<comment type="subcellular location">
    <subcellularLocation>
        <location evidence="1">Bacterial flagellum</location>
    </subcellularLocation>
</comment>
<gene>
    <name evidence="5" type="ORF">OEZ60_15895</name>
</gene>
<comment type="similarity">
    <text evidence="2">Belongs to the bacterial flagellin family.</text>
</comment>
<evidence type="ECO:0000313" key="5">
    <source>
        <dbReference type="EMBL" id="MCU9849483.1"/>
    </source>
</evidence>
<dbReference type="InterPro" id="IPR001492">
    <property type="entry name" value="Flagellin"/>
</dbReference>
<sequence length="338" mass="34693">MTTLSIGDMARAFQMRRQNTELQRALTRLSEELTSGVKSDLATAVSGDYTALAGIDRSLETLSAYRTATSEAALFTETLQTALGTAQDLSTDLAPGLLTAATNGAPTLVDTAAGDARQKFHAAVSALNTQIADRFLLSGAATDRKPISGSQEILDALMAATAGEVTASGVTAAAQAWFDAPAGGGGYLDTVYGGSAAGLAPFRVGPGDTVTPDITAADPDLRDLVRGLALGALVAEGALAGDPVGRAALVKTAGETLLAANDRMAGLRTRIGTVEAHIAHATTRNDAEASALNIARTAIVAADPYETASALEAIQTQIETLYTLTARLSRLTLADYLR</sequence>
<organism evidence="5 6">
    <name type="scientific">Albidovulum salinarum</name>
    <dbReference type="NCBI Taxonomy" id="2984153"/>
    <lineage>
        <taxon>Bacteria</taxon>
        <taxon>Pseudomonadati</taxon>
        <taxon>Pseudomonadota</taxon>
        <taxon>Alphaproteobacteria</taxon>
        <taxon>Rhodobacterales</taxon>
        <taxon>Paracoccaceae</taxon>
        <taxon>Albidovulum</taxon>
    </lineage>
</organism>
<dbReference type="PANTHER" id="PTHR42792:SF1">
    <property type="entry name" value="FLAGELLAR HOOK-ASSOCIATED PROTEIN 3"/>
    <property type="match status" value="1"/>
</dbReference>
<accession>A0ABT2X6B0</accession>
<proteinExistence type="inferred from homology"/>